<dbReference type="SUPFAM" id="SSF54373">
    <property type="entry name" value="FAD-linked reductases, C-terminal domain"/>
    <property type="match status" value="1"/>
</dbReference>
<comment type="similarity">
    <text evidence="2">Belongs to the UDP-galactopyranose/dTDP-fucopyranose mutase family.</text>
</comment>
<evidence type="ECO:0000313" key="7">
    <source>
        <dbReference type="EMBL" id="CRX36960.1"/>
    </source>
</evidence>
<gene>
    <name evidence="7" type="ORF">HEPPS_01600</name>
</gene>
<evidence type="ECO:0000256" key="4">
    <source>
        <dbReference type="ARBA" id="ARBA00022827"/>
    </source>
</evidence>
<dbReference type="InterPro" id="IPR004379">
    <property type="entry name" value="UDP-GALP_mutase"/>
</dbReference>
<evidence type="ECO:0000259" key="6">
    <source>
        <dbReference type="Pfam" id="PF03275"/>
    </source>
</evidence>
<dbReference type="Pfam" id="PF03275">
    <property type="entry name" value="GLF"/>
    <property type="match status" value="1"/>
</dbReference>
<evidence type="ECO:0000256" key="3">
    <source>
        <dbReference type="ARBA" id="ARBA00022630"/>
    </source>
</evidence>
<dbReference type="Pfam" id="PF13450">
    <property type="entry name" value="NAD_binding_8"/>
    <property type="match status" value="1"/>
</dbReference>
<accession>A0A0G7ZL99</accession>
<dbReference type="PANTHER" id="PTHR21197">
    <property type="entry name" value="UDP-GALACTOPYRANOSE MUTASE"/>
    <property type="match status" value="1"/>
</dbReference>
<keyword evidence="3" id="KW-0285">Flavoprotein</keyword>
<name>A0A0G7ZL99_9MOLU</name>
<evidence type="ECO:0000313" key="8">
    <source>
        <dbReference type="Proteomes" id="UP000242141"/>
    </source>
</evidence>
<dbReference type="Proteomes" id="UP000242141">
    <property type="component" value="Unassembled WGS sequence"/>
</dbReference>
<reference evidence="8" key="1">
    <citation type="submission" date="2015-05" db="EMBL/GenBank/DDBJ databases">
        <authorList>
            <person name="Collingro A."/>
        </authorList>
    </citation>
    <scope>NUCLEOTIDE SEQUENCE [LARGE SCALE GENOMIC DNA]</scope>
    <source>
        <strain evidence="8">Ps</strain>
    </source>
</reference>
<dbReference type="EMBL" id="CWGI01000001">
    <property type="protein sequence ID" value="CRX36960.1"/>
    <property type="molecule type" value="Genomic_DNA"/>
</dbReference>
<organism evidence="7 8">
    <name type="scientific">Candidatus Hepatoplasma crinochetorum</name>
    <dbReference type="NCBI Taxonomy" id="295596"/>
    <lineage>
        <taxon>Bacteria</taxon>
        <taxon>Bacillati</taxon>
        <taxon>Mycoplasmatota</taxon>
        <taxon>Mollicutes</taxon>
        <taxon>Candidatus Hepatoplasmataceae</taxon>
        <taxon>Candidatus Hepatoplasma</taxon>
    </lineage>
</organism>
<evidence type="ECO:0000256" key="2">
    <source>
        <dbReference type="ARBA" id="ARBA00009321"/>
    </source>
</evidence>
<protein>
    <submittedName>
        <fullName evidence="7">| rfbD / putative UDP-galactopyranose mutase |:439595 Forward</fullName>
    </submittedName>
</protein>
<keyword evidence="4" id="KW-0274">FAD</keyword>
<sequence>MKNLEQKNLAKYDYFIFGCGLSGATLANKLINENPNKKILIFELRPQIGGNIYDFKDQNGIIIHKYGPHIFHSSNDKVINFVKSFSKWKEFRHRVNVKIEEEEVPLPINFKSIDILFSLKKEEIKEALIKEFNGAKNTFIFNLLNSKNNLIKDFGNFIYKNVFENYSTKMWGQNPLNLDKDILKRVPIILSYDDGYFNDKFQAVPDNGYTEFLKKIIDNKNIKVILNTDFNILKIINNKTYILNEEIKKPIIYTGMIDKLFNYKFGKLDYRSINFQFETVKVDSFQKRAITNYPADEKMTRITEYKKLSQQNLEKLRGITTIGKEYPGKFDENSKEFNIPCYPIYTKKELENHKKYINEAKKINNLYLLGRLAEYKYKQMTQTVDDALNLEIK</sequence>
<dbReference type="GO" id="GO:0005829">
    <property type="term" value="C:cytosol"/>
    <property type="evidence" value="ECO:0007669"/>
    <property type="project" value="TreeGrafter"/>
</dbReference>
<dbReference type="AlphaFoldDB" id="A0A0G7ZL99"/>
<evidence type="ECO:0000256" key="1">
    <source>
        <dbReference type="ARBA" id="ARBA00001974"/>
    </source>
</evidence>
<dbReference type="NCBIfam" id="TIGR00031">
    <property type="entry name" value="UDP-GALP_mutase"/>
    <property type="match status" value="1"/>
</dbReference>
<dbReference type="GO" id="GO:0008767">
    <property type="term" value="F:UDP-galactopyranose mutase activity"/>
    <property type="evidence" value="ECO:0007669"/>
    <property type="project" value="InterPro"/>
</dbReference>
<dbReference type="Gene3D" id="3.40.50.720">
    <property type="entry name" value="NAD(P)-binding Rossmann-like Domain"/>
    <property type="match status" value="3"/>
</dbReference>
<dbReference type="InterPro" id="IPR015899">
    <property type="entry name" value="UDP-GalPyranose_mutase_C"/>
</dbReference>
<dbReference type="PANTHER" id="PTHR21197:SF0">
    <property type="entry name" value="UDP-GALACTOPYRANOSE MUTASE"/>
    <property type="match status" value="1"/>
</dbReference>
<proteinExistence type="inferred from homology"/>
<comment type="cofactor">
    <cofactor evidence="1">
        <name>FAD</name>
        <dbReference type="ChEBI" id="CHEBI:57692"/>
    </cofactor>
</comment>
<feature type="domain" description="UDP-galactopyranose mutase C-terminal" evidence="6">
    <location>
        <begin position="162"/>
        <end position="377"/>
    </location>
</feature>
<dbReference type="SUPFAM" id="SSF51971">
    <property type="entry name" value="Nucleotide-binding domain"/>
    <property type="match status" value="1"/>
</dbReference>
<keyword evidence="5" id="KW-0413">Isomerase</keyword>
<dbReference type="GO" id="GO:0050660">
    <property type="term" value="F:flavin adenine dinucleotide binding"/>
    <property type="evidence" value="ECO:0007669"/>
    <property type="project" value="TreeGrafter"/>
</dbReference>
<keyword evidence="8" id="KW-1185">Reference proteome</keyword>
<evidence type="ECO:0000256" key="5">
    <source>
        <dbReference type="ARBA" id="ARBA00023235"/>
    </source>
</evidence>